<keyword evidence="9" id="KW-1185">Reference proteome</keyword>
<dbReference type="GO" id="GO:0004252">
    <property type="term" value="F:serine-type endopeptidase activity"/>
    <property type="evidence" value="ECO:0007669"/>
    <property type="project" value="InterPro"/>
</dbReference>
<comment type="caution">
    <text evidence="8">The sequence shown here is derived from an EMBL/GenBank/DDBJ whole genome shotgun (WGS) entry which is preliminary data.</text>
</comment>
<name>A0AAV4H8K2_9GAST</name>
<comment type="subcellular location">
    <subcellularLocation>
        <location evidence="1">Membrane</location>
        <topology evidence="1">Multi-pass membrane protein</topology>
    </subcellularLocation>
</comment>
<feature type="transmembrane region" description="Helical" evidence="6">
    <location>
        <begin position="172"/>
        <end position="191"/>
    </location>
</feature>
<feature type="transmembrane region" description="Helical" evidence="6">
    <location>
        <begin position="327"/>
        <end position="347"/>
    </location>
</feature>
<feature type="transmembrane region" description="Helical" evidence="6">
    <location>
        <begin position="231"/>
        <end position="251"/>
    </location>
</feature>
<evidence type="ECO:0000313" key="9">
    <source>
        <dbReference type="Proteomes" id="UP000762676"/>
    </source>
</evidence>
<dbReference type="GO" id="GO:0016020">
    <property type="term" value="C:membrane"/>
    <property type="evidence" value="ECO:0007669"/>
    <property type="project" value="UniProtKB-SubCell"/>
</dbReference>
<dbReference type="Pfam" id="PF01694">
    <property type="entry name" value="Rhomboid"/>
    <property type="match status" value="1"/>
</dbReference>
<dbReference type="InterPro" id="IPR022764">
    <property type="entry name" value="Peptidase_S54_rhomboid_dom"/>
</dbReference>
<feature type="transmembrane region" description="Helical" evidence="6">
    <location>
        <begin position="359"/>
        <end position="379"/>
    </location>
</feature>
<keyword evidence="5 6" id="KW-0472">Membrane</keyword>
<proteinExistence type="inferred from homology"/>
<evidence type="ECO:0000256" key="2">
    <source>
        <dbReference type="ARBA" id="ARBA00009045"/>
    </source>
</evidence>
<evidence type="ECO:0000259" key="7">
    <source>
        <dbReference type="Pfam" id="PF01694"/>
    </source>
</evidence>
<gene>
    <name evidence="8" type="ORF">ElyMa_006240900</name>
</gene>
<protein>
    <submittedName>
        <fullName evidence="8">Rhomboid-like protein</fullName>
    </submittedName>
</protein>
<feature type="domain" description="Peptidase S54 rhomboid" evidence="7">
    <location>
        <begin position="221"/>
        <end position="379"/>
    </location>
</feature>
<evidence type="ECO:0000256" key="4">
    <source>
        <dbReference type="ARBA" id="ARBA00022989"/>
    </source>
</evidence>
<evidence type="ECO:0000256" key="1">
    <source>
        <dbReference type="ARBA" id="ARBA00004141"/>
    </source>
</evidence>
<dbReference type="PANTHER" id="PTHR45840">
    <property type="entry name" value="RHOMBOID-RELATED PROTEIN"/>
    <property type="match status" value="1"/>
</dbReference>
<evidence type="ECO:0000256" key="5">
    <source>
        <dbReference type="ARBA" id="ARBA00023136"/>
    </source>
</evidence>
<reference evidence="8 9" key="1">
    <citation type="journal article" date="2021" name="Elife">
        <title>Chloroplast acquisition without the gene transfer in kleptoplastic sea slugs, Plakobranchus ocellatus.</title>
        <authorList>
            <person name="Maeda T."/>
            <person name="Takahashi S."/>
            <person name="Yoshida T."/>
            <person name="Shimamura S."/>
            <person name="Takaki Y."/>
            <person name="Nagai Y."/>
            <person name="Toyoda A."/>
            <person name="Suzuki Y."/>
            <person name="Arimoto A."/>
            <person name="Ishii H."/>
            <person name="Satoh N."/>
            <person name="Nishiyama T."/>
            <person name="Hasebe M."/>
            <person name="Maruyama T."/>
            <person name="Minagawa J."/>
            <person name="Obokata J."/>
            <person name="Shigenobu S."/>
        </authorList>
    </citation>
    <scope>NUCLEOTIDE SEQUENCE [LARGE SCALE GENOMIC DNA]</scope>
</reference>
<feature type="transmembrane region" description="Helical" evidence="6">
    <location>
        <begin position="282"/>
        <end position="306"/>
    </location>
</feature>
<keyword evidence="3 6" id="KW-0812">Transmembrane</keyword>
<accession>A0AAV4H8K2</accession>
<evidence type="ECO:0000256" key="6">
    <source>
        <dbReference type="SAM" id="Phobius"/>
    </source>
</evidence>
<dbReference type="SUPFAM" id="SSF144091">
    <property type="entry name" value="Rhomboid-like"/>
    <property type="match status" value="1"/>
</dbReference>
<sequence length="430" mass="48333">MMRWREMLMDYGQMYGEGASKTRSTRSGSSFFSVDGDLMAKRNADMELRRILEVHFRPLFQRFVYGGEKIACHDLRRVLRDPEYRNLLPMDKVHELIDVTDFNIGRSIKYDEFVRIIMGRASDDVYSDLGSSEEDSKQTSRLAKVYSVVCRNTAQQNLLEEKAEHYRCLPPPFFVVLVTLVQIVLYFWHAADAEGASVGALDGFPSNSSNNALMYLPTRRREAWRFLSYSLLHQGFLDLAFNVLIQVVLGVPLEMTYSWWRVAIVYTIGVIMGSIGQSVSDYNVGLVGGAGGAYALLGGHVIAVFQNRKMLNTDETEGRKMHLLCSVLVRFIVIFVIMALQVALAVYKRWFMDDIGVKIGIAAHVGGFFAGLTLGPAFLKDPKLLPWQLGASGILDFFLVLAVVGAAVIFNIVYDGFPDEDFTSLSDFLN</sequence>
<evidence type="ECO:0000256" key="3">
    <source>
        <dbReference type="ARBA" id="ARBA00022692"/>
    </source>
</evidence>
<dbReference type="PANTHER" id="PTHR45840:SF2">
    <property type="entry name" value="PROTEIN RHOMBOID-RELATED"/>
    <property type="match status" value="1"/>
</dbReference>
<evidence type="ECO:0000313" key="8">
    <source>
        <dbReference type="EMBL" id="GFR94049.1"/>
    </source>
</evidence>
<feature type="transmembrane region" description="Helical" evidence="6">
    <location>
        <begin position="391"/>
        <end position="414"/>
    </location>
</feature>
<dbReference type="EMBL" id="BMAT01012524">
    <property type="protein sequence ID" value="GFR94049.1"/>
    <property type="molecule type" value="Genomic_DNA"/>
</dbReference>
<comment type="similarity">
    <text evidence="2">Belongs to the peptidase S54 family.</text>
</comment>
<dbReference type="InterPro" id="IPR051739">
    <property type="entry name" value="Rhomboid_IM_Serine_Proteases"/>
</dbReference>
<organism evidence="8 9">
    <name type="scientific">Elysia marginata</name>
    <dbReference type="NCBI Taxonomy" id="1093978"/>
    <lineage>
        <taxon>Eukaryota</taxon>
        <taxon>Metazoa</taxon>
        <taxon>Spiralia</taxon>
        <taxon>Lophotrochozoa</taxon>
        <taxon>Mollusca</taxon>
        <taxon>Gastropoda</taxon>
        <taxon>Heterobranchia</taxon>
        <taxon>Euthyneura</taxon>
        <taxon>Panpulmonata</taxon>
        <taxon>Sacoglossa</taxon>
        <taxon>Placobranchoidea</taxon>
        <taxon>Plakobranchidae</taxon>
        <taxon>Elysia</taxon>
    </lineage>
</organism>
<feature type="transmembrane region" description="Helical" evidence="6">
    <location>
        <begin position="258"/>
        <end position="276"/>
    </location>
</feature>
<dbReference type="AlphaFoldDB" id="A0AAV4H8K2"/>
<keyword evidence="4 6" id="KW-1133">Transmembrane helix</keyword>
<dbReference type="Gene3D" id="1.20.1540.10">
    <property type="entry name" value="Rhomboid-like"/>
    <property type="match status" value="1"/>
</dbReference>
<dbReference type="Proteomes" id="UP000762676">
    <property type="component" value="Unassembled WGS sequence"/>
</dbReference>
<dbReference type="InterPro" id="IPR035952">
    <property type="entry name" value="Rhomboid-like_sf"/>
</dbReference>